<dbReference type="EMBL" id="LT906555">
    <property type="protein sequence ID" value="SNW62029.1"/>
    <property type="molecule type" value="Genomic_DNA"/>
</dbReference>
<name>A0A2I2L3I6_9VIRU</name>
<feature type="compositionally biased region" description="Gly residues" evidence="1">
    <location>
        <begin position="700"/>
        <end position="715"/>
    </location>
</feature>
<organism evidence="2">
    <name type="scientific">Orpheovirus IHUMI-LCC2</name>
    <dbReference type="NCBI Taxonomy" id="2023057"/>
    <lineage>
        <taxon>Viruses</taxon>
        <taxon>Varidnaviria</taxon>
        <taxon>Bamfordvirae</taxon>
        <taxon>Nucleocytoviricota</taxon>
        <taxon>Megaviricetes</taxon>
        <taxon>Pimascovirales</taxon>
        <taxon>Ocovirineae</taxon>
        <taxon>Orpheoviridae</taxon>
        <taxon>Alphaorpheovirus</taxon>
        <taxon>Alphaorpheovirus massiliense</taxon>
    </lineage>
</organism>
<accession>A0A2I2L3I6</accession>
<dbReference type="RefSeq" id="YP_009448331.1">
    <property type="nucleotide sequence ID" value="NC_036594.1"/>
</dbReference>
<evidence type="ECO:0000256" key="1">
    <source>
        <dbReference type="SAM" id="MobiDB-lite"/>
    </source>
</evidence>
<gene>
    <name evidence="2" type="ORF">ORPV_125</name>
</gene>
<keyword evidence="2" id="KW-0176">Collagen</keyword>
<proteinExistence type="predicted"/>
<feature type="region of interest" description="Disordered" evidence="1">
    <location>
        <begin position="609"/>
        <end position="632"/>
    </location>
</feature>
<feature type="compositionally biased region" description="Gly residues" evidence="1">
    <location>
        <begin position="616"/>
        <end position="632"/>
    </location>
</feature>
<feature type="region of interest" description="Disordered" evidence="1">
    <location>
        <begin position="696"/>
        <end position="715"/>
    </location>
</feature>
<evidence type="ECO:0000313" key="2">
    <source>
        <dbReference type="EMBL" id="SNW62029.1"/>
    </source>
</evidence>
<keyword evidence="3" id="KW-1185">Reference proteome</keyword>
<reference evidence="2" key="1">
    <citation type="submission" date="2017-08" db="EMBL/GenBank/DDBJ databases">
        <authorList>
            <consortium name="Urmite Genomes"/>
        </authorList>
    </citation>
    <scope>NUCLEOTIDE SEQUENCE [LARGE SCALE GENOMIC DNA]</scope>
    <source>
        <strain evidence="2">IHUMI-LCC2</strain>
    </source>
</reference>
<dbReference type="Proteomes" id="UP000236316">
    <property type="component" value="Segment"/>
</dbReference>
<dbReference type="GeneID" id="35381879"/>
<evidence type="ECO:0000313" key="3">
    <source>
        <dbReference type="Proteomes" id="UP000236316"/>
    </source>
</evidence>
<protein>
    <submittedName>
        <fullName evidence="2">Collagen-like protein</fullName>
    </submittedName>
</protein>
<dbReference type="KEGG" id="vg:35381879"/>
<sequence>MNVHNLNLQNDNGDSIHGILLLKLMRDERINPLTTNMYQTTQLAVVNKQIFTGVGVPDQSLGNDGDQYIDTSTNILYNKDLGVWVSQGSLQGPPGESGSQILVGNGIPPPNIGVDGDYYINNNGAQLYRKIGGVWVPQGTFSGSTIFVNAGVPSSSLGSDGDYYIDNITNNYYLKENGVWTPQGSLEGIPGVQGSPGNDILTGNGPPFFVQGRDGDYYIDVDTGNYYKYVLISWTARGTLTGPQGIPGQNGSEIFTGNGIPTISGQEGDYYVDNLTGSYYQYSNGNWILRGNLRGPVGEQGTPGSQIIVGSGPPLNSFGNTGDYYIDNLSNQYYQYNGTTWSPLGSLQGPDGSKILVASGPPDAQLGKDGDYYINNQNGDYYLKTSSLGWGVPIGNLTGPQGNVGERTLMTYTGNGMPSQSLGNDGDQYIDYNTNILYVKSSGIWVPGSDLTGIPGSAGSTTIDPALFGDGSDGNLSLGNQITLSRDMYYNNLTLVPGGVIFANGYRIFVRGLMSFQGGAINAVGRNANGAIGGSGVQAGTLGGSGSGATPNVLTAGNSDFAAFVSGTTFRGGNGGGSGDVYTNAGTVSTEGTSAVSTIRNLLDVTEMRTPNGNRFTGGSGGGAGTSPSTGGGGGGGGVVLLVAGTVSVTLVGSFDIFANGGNGSNSATGGGGGGGGGGLVVVVSGRRLQSAIRVNVAGGSPGTGPSGNGSGGSSGFFQHIFV</sequence>